<accession>A0A1Y1WGT1</accession>
<dbReference type="GeneID" id="63808761"/>
<organism evidence="1 2">
    <name type="scientific">Linderina pennispora</name>
    <dbReference type="NCBI Taxonomy" id="61395"/>
    <lineage>
        <taxon>Eukaryota</taxon>
        <taxon>Fungi</taxon>
        <taxon>Fungi incertae sedis</taxon>
        <taxon>Zoopagomycota</taxon>
        <taxon>Kickxellomycotina</taxon>
        <taxon>Kickxellomycetes</taxon>
        <taxon>Kickxellales</taxon>
        <taxon>Kickxellaceae</taxon>
        <taxon>Linderina</taxon>
    </lineage>
</organism>
<dbReference type="Proteomes" id="UP000193922">
    <property type="component" value="Unassembled WGS sequence"/>
</dbReference>
<protein>
    <submittedName>
        <fullName evidence="1">Uncharacterized protein</fullName>
    </submittedName>
</protein>
<name>A0A1Y1WGT1_9FUNG</name>
<proteinExistence type="predicted"/>
<dbReference type="RefSeq" id="XP_040746073.1">
    <property type="nucleotide sequence ID" value="XM_040892113.1"/>
</dbReference>
<dbReference type="AlphaFoldDB" id="A0A1Y1WGT1"/>
<comment type="caution">
    <text evidence="1">The sequence shown here is derived from an EMBL/GenBank/DDBJ whole genome shotgun (WGS) entry which is preliminary data.</text>
</comment>
<dbReference type="EMBL" id="MCFD01000002">
    <property type="protein sequence ID" value="ORX72733.1"/>
    <property type="molecule type" value="Genomic_DNA"/>
</dbReference>
<keyword evidence="2" id="KW-1185">Reference proteome</keyword>
<evidence type="ECO:0000313" key="2">
    <source>
        <dbReference type="Proteomes" id="UP000193922"/>
    </source>
</evidence>
<sequence length="133" mass="15296">MYNYHEVVEIATVCCCWKGYLGLYLYRSIIVKANWVRSASYQQIFTSNIGAIISSGISYLTKRTPCHRNWTHAYLYSYFQYGISSYLVQCNRGVLGMSNSKATSTLVASWKMSLLTQWSKLLTYILPNSQEVE</sequence>
<reference evidence="1 2" key="1">
    <citation type="submission" date="2016-07" db="EMBL/GenBank/DDBJ databases">
        <title>Pervasive Adenine N6-methylation of Active Genes in Fungi.</title>
        <authorList>
            <consortium name="DOE Joint Genome Institute"/>
            <person name="Mondo S.J."/>
            <person name="Dannebaum R.O."/>
            <person name="Kuo R.C."/>
            <person name="Labutti K."/>
            <person name="Haridas S."/>
            <person name="Kuo A."/>
            <person name="Salamov A."/>
            <person name="Ahrendt S.R."/>
            <person name="Lipzen A."/>
            <person name="Sullivan W."/>
            <person name="Andreopoulos W.B."/>
            <person name="Clum A."/>
            <person name="Lindquist E."/>
            <person name="Daum C."/>
            <person name="Ramamoorthy G.K."/>
            <person name="Gryganskyi A."/>
            <person name="Culley D."/>
            <person name="Magnuson J.K."/>
            <person name="James T.Y."/>
            <person name="O'Malley M.A."/>
            <person name="Stajich J.E."/>
            <person name="Spatafora J.W."/>
            <person name="Visel A."/>
            <person name="Grigoriev I.V."/>
        </authorList>
    </citation>
    <scope>NUCLEOTIDE SEQUENCE [LARGE SCALE GENOMIC DNA]</scope>
    <source>
        <strain evidence="1 2">ATCC 12442</strain>
    </source>
</reference>
<gene>
    <name evidence="1" type="ORF">DL89DRAFT_82184</name>
</gene>
<evidence type="ECO:0000313" key="1">
    <source>
        <dbReference type="EMBL" id="ORX72733.1"/>
    </source>
</evidence>